<dbReference type="OrthoDB" id="9801856at2"/>
<organism evidence="5 6">
    <name type="scientific">Tibeticola sediminis</name>
    <dbReference type="NCBI Taxonomy" id="1917811"/>
    <lineage>
        <taxon>Bacteria</taxon>
        <taxon>Pseudomonadati</taxon>
        <taxon>Pseudomonadota</taxon>
        <taxon>Betaproteobacteria</taxon>
        <taxon>Burkholderiales</taxon>
        <taxon>Comamonadaceae</taxon>
        <taxon>Tibeticola</taxon>
    </lineage>
</organism>
<dbReference type="PANTHER" id="PTHR11049:SF5">
    <property type="entry name" value="ACYL-COA THIOESTER HYDROLASE YCIA"/>
    <property type="match status" value="1"/>
</dbReference>
<dbReference type="SUPFAM" id="SSF54637">
    <property type="entry name" value="Thioesterase/thiol ester dehydrase-isomerase"/>
    <property type="match status" value="1"/>
</dbReference>
<dbReference type="AlphaFoldDB" id="A0A3N4UQY7"/>
<dbReference type="GO" id="GO:0052816">
    <property type="term" value="F:long-chain fatty acyl-CoA hydrolase activity"/>
    <property type="evidence" value="ECO:0007669"/>
    <property type="project" value="TreeGrafter"/>
</dbReference>
<dbReference type="InterPro" id="IPR029069">
    <property type="entry name" value="HotDog_dom_sf"/>
</dbReference>
<proteinExistence type="inferred from homology"/>
<gene>
    <name evidence="5" type="ORF">EDC62_0807</name>
</gene>
<comment type="similarity">
    <text evidence="1">Belongs to the acyl coenzyme A hydrolase family.</text>
</comment>
<evidence type="ECO:0000256" key="1">
    <source>
        <dbReference type="ARBA" id="ARBA00010458"/>
    </source>
</evidence>
<reference evidence="5 6" key="1">
    <citation type="submission" date="2018-11" db="EMBL/GenBank/DDBJ databases">
        <title>Genomic Encyclopedia of Type Strains, Phase IV (KMG-IV): sequencing the most valuable type-strain genomes for metagenomic binning, comparative biology and taxonomic classification.</title>
        <authorList>
            <person name="Goeker M."/>
        </authorList>
    </citation>
    <scope>NUCLEOTIDE SEQUENCE [LARGE SCALE GENOMIC DNA]</scope>
    <source>
        <strain evidence="5 6">DSM 101684</strain>
    </source>
</reference>
<evidence type="ECO:0000313" key="5">
    <source>
        <dbReference type="EMBL" id="RPE73096.1"/>
    </source>
</evidence>
<feature type="domain" description="HotDog ACOT-type" evidence="4">
    <location>
        <begin position="32"/>
        <end position="145"/>
    </location>
</feature>
<dbReference type="GO" id="GO:0005829">
    <property type="term" value="C:cytosol"/>
    <property type="evidence" value="ECO:0007669"/>
    <property type="project" value="TreeGrafter"/>
</dbReference>
<dbReference type="Pfam" id="PF03061">
    <property type="entry name" value="4HBT"/>
    <property type="match status" value="1"/>
</dbReference>
<dbReference type="Proteomes" id="UP000272193">
    <property type="component" value="Unassembled WGS sequence"/>
</dbReference>
<dbReference type="CDD" id="cd03442">
    <property type="entry name" value="BFIT_BACH"/>
    <property type="match status" value="1"/>
</dbReference>
<dbReference type="GO" id="GO:0006637">
    <property type="term" value="P:acyl-CoA metabolic process"/>
    <property type="evidence" value="ECO:0007669"/>
    <property type="project" value="TreeGrafter"/>
</dbReference>
<comment type="caution">
    <text evidence="5">The sequence shown here is derived from an EMBL/GenBank/DDBJ whole genome shotgun (WGS) entry which is preliminary data.</text>
</comment>
<dbReference type="EMBL" id="RKQL01000001">
    <property type="protein sequence ID" value="RPE73096.1"/>
    <property type="molecule type" value="Genomic_DNA"/>
</dbReference>
<dbReference type="InterPro" id="IPR033120">
    <property type="entry name" value="HOTDOG_ACOT"/>
</dbReference>
<keyword evidence="6" id="KW-1185">Reference proteome</keyword>
<dbReference type="GO" id="GO:0009062">
    <property type="term" value="P:fatty acid catabolic process"/>
    <property type="evidence" value="ECO:0007669"/>
    <property type="project" value="TreeGrafter"/>
</dbReference>
<evidence type="ECO:0000256" key="2">
    <source>
        <dbReference type="ARBA" id="ARBA00022801"/>
    </source>
</evidence>
<dbReference type="InterPro" id="IPR006683">
    <property type="entry name" value="Thioestr_dom"/>
</dbReference>
<dbReference type="RefSeq" id="WP_124220667.1">
    <property type="nucleotide sequence ID" value="NZ_RKQL01000001.1"/>
</dbReference>
<sequence>MSSLPPESHPPALGPIPANTRAVDAPKVDLPADKELVLKVVPMPKDCNANGDIFGGWVMAQVDIAGSILAARYVRGRMATVAVNQFVFKQPVRVGDILSFVGGVMRIGNTSITIDVQVYAERYDTQGQYIKVTEAALTYVAIDAQGRPRPIPRETRPNAASGNAE</sequence>
<keyword evidence="2 3" id="KW-0378">Hydrolase</keyword>
<evidence type="ECO:0000256" key="3">
    <source>
        <dbReference type="PROSITE-ProRule" id="PRU01106"/>
    </source>
</evidence>
<dbReference type="InterPro" id="IPR040170">
    <property type="entry name" value="Cytosol_ACT"/>
</dbReference>
<evidence type="ECO:0000259" key="4">
    <source>
        <dbReference type="PROSITE" id="PS51770"/>
    </source>
</evidence>
<name>A0A3N4UQY7_9BURK</name>
<evidence type="ECO:0000313" key="6">
    <source>
        <dbReference type="Proteomes" id="UP000272193"/>
    </source>
</evidence>
<dbReference type="Gene3D" id="3.10.129.10">
    <property type="entry name" value="Hotdog Thioesterase"/>
    <property type="match status" value="1"/>
</dbReference>
<accession>A0A3N4UQY7</accession>
<dbReference type="PANTHER" id="PTHR11049">
    <property type="entry name" value="ACYL COENZYME A THIOESTER HYDROLASE"/>
    <property type="match status" value="1"/>
</dbReference>
<dbReference type="PROSITE" id="PS51770">
    <property type="entry name" value="HOTDOG_ACOT"/>
    <property type="match status" value="1"/>
</dbReference>
<protein>
    <submittedName>
        <fullName evidence="5">Acyl-CoA thioesterase YciA</fullName>
    </submittedName>
</protein>